<evidence type="ECO:0000313" key="3">
    <source>
        <dbReference type="Proteomes" id="UP000231267"/>
    </source>
</evidence>
<dbReference type="InterPro" id="IPR016195">
    <property type="entry name" value="Pol/histidinol_Pase-like"/>
</dbReference>
<name>A0A2J0LS43_9BACT</name>
<evidence type="ECO:0000313" key="2">
    <source>
        <dbReference type="EMBL" id="PIW66657.1"/>
    </source>
</evidence>
<dbReference type="Proteomes" id="UP000231267">
    <property type="component" value="Unassembled WGS sequence"/>
</dbReference>
<dbReference type="EMBL" id="PFGP01000038">
    <property type="protein sequence ID" value="PIW66657.1"/>
    <property type="molecule type" value="Genomic_DNA"/>
</dbReference>
<dbReference type="InterPro" id="IPR004013">
    <property type="entry name" value="PHP_dom"/>
</dbReference>
<dbReference type="GO" id="GO:0004534">
    <property type="term" value="F:5'-3' RNA exonuclease activity"/>
    <property type="evidence" value="ECO:0007669"/>
    <property type="project" value="TreeGrafter"/>
</dbReference>
<dbReference type="CDD" id="cd07438">
    <property type="entry name" value="PHP_HisPPase_AMP"/>
    <property type="match status" value="1"/>
</dbReference>
<organism evidence="2 3">
    <name type="scientific">Candidatus Taenaricola geysiri</name>
    <dbReference type="NCBI Taxonomy" id="1974752"/>
    <lineage>
        <taxon>Bacteria</taxon>
        <taxon>Pseudomonadati</taxon>
        <taxon>Candidatus Omnitrophota</taxon>
        <taxon>Candidatus Taenaricola</taxon>
    </lineage>
</organism>
<feature type="domain" description="Polymerase/histidinol phosphatase N-terminal" evidence="1">
    <location>
        <begin position="7"/>
        <end position="72"/>
    </location>
</feature>
<dbReference type="PANTHER" id="PTHR42924:SF3">
    <property type="entry name" value="POLYMERASE_HISTIDINOL PHOSPHATASE N-TERMINAL DOMAIN-CONTAINING PROTEIN"/>
    <property type="match status" value="1"/>
</dbReference>
<sequence length="273" mass="29884">MQNEKLVDLHVHTRFSDGTFTPKEVVDYALGIGLSAIAITDHDTIGGIAPALKAANGRDIQIIPGIEFTTEFEDQEVHMLGFFIDYLDSNFIKQLKALLVLREKRMFKMLERLVKKGVNLNIDDVRVVAGEGSVGRLHLAKALFQKGFVASVQQAFNVYIGAGKPCYVKGDRISPIDAINMINKSGGVAVLAHPNTMGDDGFISKFVKAGLKGIEVYHPDHNLAAVNHYKNIAQEYGLIPTGGSDCHGYGKGKILMGTVTMPYEILEKLKNAR</sequence>
<dbReference type="SMART" id="SM00481">
    <property type="entry name" value="POLIIIAc"/>
    <property type="match status" value="1"/>
</dbReference>
<dbReference type="Gene3D" id="1.10.150.650">
    <property type="match status" value="1"/>
</dbReference>
<dbReference type="InterPro" id="IPR003141">
    <property type="entry name" value="Pol/His_phosphatase_N"/>
</dbReference>
<evidence type="ECO:0000259" key="1">
    <source>
        <dbReference type="SMART" id="SM00481"/>
    </source>
</evidence>
<dbReference type="GO" id="GO:0035312">
    <property type="term" value="F:5'-3' DNA exonuclease activity"/>
    <property type="evidence" value="ECO:0007669"/>
    <property type="project" value="TreeGrafter"/>
</dbReference>
<proteinExistence type="predicted"/>
<dbReference type="PANTHER" id="PTHR42924">
    <property type="entry name" value="EXONUCLEASE"/>
    <property type="match status" value="1"/>
</dbReference>
<gene>
    <name evidence="2" type="ORF">COW11_02145</name>
</gene>
<protein>
    <submittedName>
        <fullName evidence="2">Phosphatase</fullName>
    </submittedName>
</protein>
<dbReference type="SUPFAM" id="SSF89550">
    <property type="entry name" value="PHP domain-like"/>
    <property type="match status" value="1"/>
</dbReference>
<comment type="caution">
    <text evidence="2">The sequence shown here is derived from an EMBL/GenBank/DDBJ whole genome shotgun (WGS) entry which is preliminary data.</text>
</comment>
<dbReference type="Pfam" id="PF02811">
    <property type="entry name" value="PHP"/>
    <property type="match status" value="1"/>
</dbReference>
<dbReference type="Gene3D" id="3.20.20.140">
    <property type="entry name" value="Metal-dependent hydrolases"/>
    <property type="match status" value="1"/>
</dbReference>
<dbReference type="AlphaFoldDB" id="A0A2J0LS43"/>
<accession>A0A2J0LS43</accession>
<dbReference type="InterPro" id="IPR052018">
    <property type="entry name" value="PHP_domain"/>
</dbReference>
<reference evidence="2 3" key="1">
    <citation type="submission" date="2017-09" db="EMBL/GenBank/DDBJ databases">
        <title>Depth-based differentiation of microbial function through sediment-hosted aquifers and enrichment of novel symbionts in the deep terrestrial subsurface.</title>
        <authorList>
            <person name="Probst A.J."/>
            <person name="Ladd B."/>
            <person name="Jarett J.K."/>
            <person name="Geller-Mcgrath D.E."/>
            <person name="Sieber C.M."/>
            <person name="Emerson J.B."/>
            <person name="Anantharaman K."/>
            <person name="Thomas B.C."/>
            <person name="Malmstrom R."/>
            <person name="Stieglmeier M."/>
            <person name="Klingl A."/>
            <person name="Woyke T."/>
            <person name="Ryan C.M."/>
            <person name="Banfield J.F."/>
        </authorList>
    </citation>
    <scope>NUCLEOTIDE SEQUENCE [LARGE SCALE GENOMIC DNA]</scope>
    <source>
        <strain evidence="2">CG12_big_fil_rev_8_21_14_0_65_43_15</strain>
    </source>
</reference>